<sequence length="20" mass="2433">MKRASYLFLVLTVPYRTFLN</sequence>
<protein>
    <submittedName>
        <fullName evidence="1">Uncharacterized protein</fullName>
    </submittedName>
</protein>
<accession>A0A0A8YLZ6</accession>
<organism evidence="1">
    <name type="scientific">Arundo donax</name>
    <name type="common">Giant reed</name>
    <name type="synonym">Donax arundinaceus</name>
    <dbReference type="NCBI Taxonomy" id="35708"/>
    <lineage>
        <taxon>Eukaryota</taxon>
        <taxon>Viridiplantae</taxon>
        <taxon>Streptophyta</taxon>
        <taxon>Embryophyta</taxon>
        <taxon>Tracheophyta</taxon>
        <taxon>Spermatophyta</taxon>
        <taxon>Magnoliopsida</taxon>
        <taxon>Liliopsida</taxon>
        <taxon>Poales</taxon>
        <taxon>Poaceae</taxon>
        <taxon>PACMAD clade</taxon>
        <taxon>Arundinoideae</taxon>
        <taxon>Arundineae</taxon>
        <taxon>Arundo</taxon>
    </lineage>
</organism>
<reference evidence="1" key="2">
    <citation type="journal article" date="2015" name="Data Brief">
        <title>Shoot transcriptome of the giant reed, Arundo donax.</title>
        <authorList>
            <person name="Barrero R.A."/>
            <person name="Guerrero F.D."/>
            <person name="Moolhuijzen P."/>
            <person name="Goolsby J.A."/>
            <person name="Tidwell J."/>
            <person name="Bellgard S.E."/>
            <person name="Bellgard M.I."/>
        </authorList>
    </citation>
    <scope>NUCLEOTIDE SEQUENCE</scope>
    <source>
        <tissue evidence="1">Shoot tissue taken approximately 20 cm above the soil surface</tissue>
    </source>
</reference>
<dbReference type="AlphaFoldDB" id="A0A0A8YLZ6"/>
<name>A0A0A8YLZ6_ARUDO</name>
<reference evidence="1" key="1">
    <citation type="submission" date="2014-09" db="EMBL/GenBank/DDBJ databases">
        <authorList>
            <person name="Magalhaes I.L.F."/>
            <person name="Oliveira U."/>
            <person name="Santos F.R."/>
            <person name="Vidigal T.H.D.A."/>
            <person name="Brescovit A.D."/>
            <person name="Santos A.J."/>
        </authorList>
    </citation>
    <scope>NUCLEOTIDE SEQUENCE</scope>
    <source>
        <tissue evidence="1">Shoot tissue taken approximately 20 cm above the soil surface</tissue>
    </source>
</reference>
<dbReference type="EMBL" id="GBRH01270411">
    <property type="protein sequence ID" value="JAD27484.1"/>
    <property type="molecule type" value="Transcribed_RNA"/>
</dbReference>
<proteinExistence type="predicted"/>
<evidence type="ECO:0000313" key="1">
    <source>
        <dbReference type="EMBL" id="JAD27484.1"/>
    </source>
</evidence>